<proteinExistence type="predicted"/>
<dbReference type="InterPro" id="IPR001584">
    <property type="entry name" value="Integrase_cat-core"/>
</dbReference>
<feature type="region of interest" description="Disordered" evidence="17">
    <location>
        <begin position="1"/>
        <end position="45"/>
    </location>
</feature>
<evidence type="ECO:0000259" key="19">
    <source>
        <dbReference type="PROSITE" id="PS50994"/>
    </source>
</evidence>
<dbReference type="InterPro" id="IPR036875">
    <property type="entry name" value="Znf_CCHC_sf"/>
</dbReference>
<dbReference type="GO" id="GO:0004190">
    <property type="term" value="F:aspartic-type endopeptidase activity"/>
    <property type="evidence" value="ECO:0007669"/>
    <property type="project" value="UniProtKB-KW"/>
</dbReference>
<dbReference type="GO" id="GO:0003887">
    <property type="term" value="F:DNA-directed DNA polymerase activity"/>
    <property type="evidence" value="ECO:0007669"/>
    <property type="project" value="UniProtKB-KW"/>
</dbReference>
<evidence type="ECO:0000256" key="1">
    <source>
        <dbReference type="ARBA" id="ARBA00022670"/>
    </source>
</evidence>
<dbReference type="Pfam" id="PF03732">
    <property type="entry name" value="Retrotrans_gag"/>
    <property type="match status" value="1"/>
</dbReference>
<dbReference type="GO" id="GO:0008270">
    <property type="term" value="F:zinc ion binding"/>
    <property type="evidence" value="ECO:0007669"/>
    <property type="project" value="UniProtKB-KW"/>
</dbReference>
<dbReference type="Gene3D" id="3.30.420.10">
    <property type="entry name" value="Ribonuclease H-like superfamily/Ribonuclease H"/>
    <property type="match status" value="1"/>
</dbReference>
<evidence type="ECO:0000256" key="17">
    <source>
        <dbReference type="SAM" id="MobiDB-lite"/>
    </source>
</evidence>
<feature type="non-terminal residue" evidence="21">
    <location>
        <position position="1116"/>
    </location>
</feature>
<accession>A0A9W3BUY7</accession>
<evidence type="ECO:0000256" key="2">
    <source>
        <dbReference type="ARBA" id="ARBA00022679"/>
    </source>
</evidence>
<evidence type="ECO:0000256" key="5">
    <source>
        <dbReference type="ARBA" id="ARBA00022723"/>
    </source>
</evidence>
<dbReference type="PANTHER" id="PTHR37984:SF5">
    <property type="entry name" value="PROTEIN NYNRIN-LIKE"/>
    <property type="match status" value="1"/>
</dbReference>
<gene>
    <name evidence="21" type="primary">LOC130495672</name>
</gene>
<dbReference type="OrthoDB" id="1738613at2759"/>
<dbReference type="SUPFAM" id="SSF53098">
    <property type="entry name" value="Ribonuclease H-like"/>
    <property type="match status" value="1"/>
</dbReference>
<dbReference type="PANTHER" id="PTHR37984">
    <property type="entry name" value="PROTEIN CBG26694"/>
    <property type="match status" value="1"/>
</dbReference>
<evidence type="ECO:0000256" key="8">
    <source>
        <dbReference type="ARBA" id="ARBA00022801"/>
    </source>
</evidence>
<dbReference type="SMART" id="SM00343">
    <property type="entry name" value="ZnF_C2HC"/>
    <property type="match status" value="2"/>
</dbReference>
<evidence type="ECO:0000313" key="20">
    <source>
        <dbReference type="Proteomes" id="UP000504610"/>
    </source>
</evidence>
<dbReference type="Gene3D" id="1.10.340.70">
    <property type="match status" value="1"/>
</dbReference>
<dbReference type="Pfam" id="PF17921">
    <property type="entry name" value="Integrase_H2C2"/>
    <property type="match status" value="1"/>
</dbReference>
<feature type="domain" description="Integrase catalytic" evidence="19">
    <location>
        <begin position="779"/>
        <end position="944"/>
    </location>
</feature>
<dbReference type="Pfam" id="PF24626">
    <property type="entry name" value="SH3_Tf2-1"/>
    <property type="match status" value="1"/>
</dbReference>
<keyword evidence="11" id="KW-0695">RNA-directed DNA polymerase</keyword>
<keyword evidence="14" id="KW-0233">DNA recombination</keyword>
<dbReference type="InterPro" id="IPR005162">
    <property type="entry name" value="Retrotrans_gag_dom"/>
</dbReference>
<keyword evidence="20" id="KW-1185">Reference proteome</keyword>
<keyword evidence="8" id="KW-0378">Hydrolase</keyword>
<feature type="coiled-coil region" evidence="16">
    <location>
        <begin position="965"/>
        <end position="992"/>
    </location>
</feature>
<keyword evidence="12" id="KW-0239">DNA-directed DNA polymerase</keyword>
<dbReference type="CDD" id="cd09274">
    <property type="entry name" value="RNase_HI_RT_Ty3"/>
    <property type="match status" value="1"/>
</dbReference>
<evidence type="ECO:0000256" key="9">
    <source>
        <dbReference type="ARBA" id="ARBA00022842"/>
    </source>
</evidence>
<organism evidence="20 21">
    <name type="scientific">Raphanus sativus</name>
    <name type="common">Radish</name>
    <name type="synonym">Raphanus raphanistrum var. sativus</name>
    <dbReference type="NCBI Taxonomy" id="3726"/>
    <lineage>
        <taxon>Eukaryota</taxon>
        <taxon>Viridiplantae</taxon>
        <taxon>Streptophyta</taxon>
        <taxon>Embryophyta</taxon>
        <taxon>Tracheophyta</taxon>
        <taxon>Spermatophyta</taxon>
        <taxon>Magnoliopsida</taxon>
        <taxon>eudicotyledons</taxon>
        <taxon>Gunneridae</taxon>
        <taxon>Pentapetalae</taxon>
        <taxon>rosids</taxon>
        <taxon>malvids</taxon>
        <taxon>Brassicales</taxon>
        <taxon>Brassicaceae</taxon>
        <taxon>Brassiceae</taxon>
        <taxon>Raphanus</taxon>
    </lineage>
</organism>
<keyword evidence="2" id="KW-0808">Transferase</keyword>
<keyword evidence="3" id="KW-0548">Nucleotidyltransferase</keyword>
<dbReference type="SUPFAM" id="SSF56672">
    <property type="entry name" value="DNA/RNA polymerases"/>
    <property type="match status" value="1"/>
</dbReference>
<evidence type="ECO:0000256" key="16">
    <source>
        <dbReference type="SAM" id="Coils"/>
    </source>
</evidence>
<evidence type="ECO:0000313" key="21">
    <source>
        <dbReference type="RefSeq" id="XP_056843094.1"/>
    </source>
</evidence>
<feature type="domain" description="CCHC-type" evidence="18">
    <location>
        <begin position="405"/>
        <end position="420"/>
    </location>
</feature>
<dbReference type="PROSITE" id="PS50994">
    <property type="entry name" value="INTEGRASE"/>
    <property type="match status" value="1"/>
</dbReference>
<evidence type="ECO:0000256" key="6">
    <source>
        <dbReference type="ARBA" id="ARBA00022750"/>
    </source>
</evidence>
<evidence type="ECO:0000256" key="10">
    <source>
        <dbReference type="ARBA" id="ARBA00022908"/>
    </source>
</evidence>
<dbReference type="GeneID" id="130495672"/>
<feature type="compositionally biased region" description="Basic and acidic residues" evidence="17">
    <location>
        <begin position="99"/>
        <end position="112"/>
    </location>
</feature>
<dbReference type="GO" id="GO:0015074">
    <property type="term" value="P:DNA integration"/>
    <property type="evidence" value="ECO:0007669"/>
    <property type="project" value="UniProtKB-KW"/>
</dbReference>
<evidence type="ECO:0000256" key="4">
    <source>
        <dbReference type="ARBA" id="ARBA00022722"/>
    </source>
</evidence>
<keyword evidence="16" id="KW-0175">Coiled coil</keyword>
<dbReference type="InterPro" id="IPR012337">
    <property type="entry name" value="RNaseH-like_sf"/>
</dbReference>
<dbReference type="GO" id="GO:0003964">
    <property type="term" value="F:RNA-directed DNA polymerase activity"/>
    <property type="evidence" value="ECO:0007669"/>
    <property type="project" value="UniProtKB-KW"/>
</dbReference>
<dbReference type="InterPro" id="IPR056924">
    <property type="entry name" value="SH3_Tf2-1"/>
</dbReference>
<feature type="region of interest" description="Disordered" evidence="17">
    <location>
        <begin position="419"/>
        <end position="446"/>
    </location>
</feature>
<dbReference type="GO" id="GO:0006508">
    <property type="term" value="P:proteolysis"/>
    <property type="evidence" value="ECO:0007669"/>
    <property type="project" value="UniProtKB-KW"/>
</dbReference>
<evidence type="ECO:0000256" key="3">
    <source>
        <dbReference type="ARBA" id="ARBA00022695"/>
    </source>
</evidence>
<feature type="region of interest" description="Disordered" evidence="17">
    <location>
        <begin position="72"/>
        <end position="121"/>
    </location>
</feature>
<dbReference type="RefSeq" id="XP_056843094.1">
    <property type="nucleotide sequence ID" value="XM_056987114.1"/>
</dbReference>
<reference evidence="21" key="2">
    <citation type="submission" date="2025-08" db="UniProtKB">
        <authorList>
            <consortium name="RefSeq"/>
        </authorList>
    </citation>
    <scope>IDENTIFICATION</scope>
    <source>
        <tissue evidence="21">Leaf</tissue>
    </source>
</reference>
<evidence type="ECO:0000256" key="12">
    <source>
        <dbReference type="ARBA" id="ARBA00022932"/>
    </source>
</evidence>
<dbReference type="AlphaFoldDB" id="A0A9W3BUY7"/>
<name>A0A9W3BUY7_RAPSA</name>
<evidence type="ECO:0000256" key="14">
    <source>
        <dbReference type="ARBA" id="ARBA00023172"/>
    </source>
</evidence>
<dbReference type="Pfam" id="PF00098">
    <property type="entry name" value="zf-CCHC"/>
    <property type="match status" value="2"/>
</dbReference>
<feature type="domain" description="CCHC-type" evidence="18">
    <location>
        <begin position="383"/>
        <end position="398"/>
    </location>
</feature>
<keyword evidence="5" id="KW-0479">Metal-binding</keyword>
<keyword evidence="9" id="KW-0460">Magnesium</keyword>
<keyword evidence="15" id="KW-0863">Zinc-finger</keyword>
<dbReference type="InterPro" id="IPR001878">
    <property type="entry name" value="Znf_CCHC"/>
</dbReference>
<dbReference type="GO" id="GO:0003677">
    <property type="term" value="F:DNA binding"/>
    <property type="evidence" value="ECO:0007669"/>
    <property type="project" value="UniProtKB-KW"/>
</dbReference>
<dbReference type="InterPro" id="IPR050951">
    <property type="entry name" value="Retrovirus_Pol_polyprotein"/>
</dbReference>
<feature type="compositionally biased region" description="Basic residues" evidence="17">
    <location>
        <begin position="1"/>
        <end position="12"/>
    </location>
</feature>
<dbReference type="KEGG" id="rsz:130495672"/>
<dbReference type="PROSITE" id="PS50158">
    <property type="entry name" value="ZF_CCHC"/>
    <property type="match status" value="2"/>
</dbReference>
<dbReference type="GO" id="GO:0004519">
    <property type="term" value="F:endonuclease activity"/>
    <property type="evidence" value="ECO:0007669"/>
    <property type="project" value="UniProtKB-KW"/>
</dbReference>
<evidence type="ECO:0000256" key="11">
    <source>
        <dbReference type="ARBA" id="ARBA00022918"/>
    </source>
</evidence>
<keyword evidence="6" id="KW-0064">Aspartyl protease</keyword>
<dbReference type="GO" id="GO:0006310">
    <property type="term" value="P:DNA recombination"/>
    <property type="evidence" value="ECO:0007669"/>
    <property type="project" value="UniProtKB-KW"/>
</dbReference>
<dbReference type="Pfam" id="PF17917">
    <property type="entry name" value="RT_RNaseH"/>
    <property type="match status" value="1"/>
</dbReference>
<dbReference type="Proteomes" id="UP000504610">
    <property type="component" value="Chromosome 6"/>
</dbReference>
<dbReference type="InterPro" id="IPR036397">
    <property type="entry name" value="RNaseH_sf"/>
</dbReference>
<dbReference type="InterPro" id="IPR043502">
    <property type="entry name" value="DNA/RNA_pol_sf"/>
</dbReference>
<dbReference type="SUPFAM" id="SSF57756">
    <property type="entry name" value="Retrovirus zinc finger-like domains"/>
    <property type="match status" value="1"/>
</dbReference>
<evidence type="ECO:0000259" key="18">
    <source>
        <dbReference type="PROSITE" id="PS50158"/>
    </source>
</evidence>
<keyword evidence="4" id="KW-0540">Nuclease</keyword>
<dbReference type="InterPro" id="IPR041373">
    <property type="entry name" value="RT_RNaseH"/>
</dbReference>
<reference evidence="20" key="1">
    <citation type="journal article" date="2019" name="Database">
        <title>The radish genome database (RadishGD): an integrated information resource for radish genomics.</title>
        <authorList>
            <person name="Yu H.J."/>
            <person name="Baek S."/>
            <person name="Lee Y.J."/>
            <person name="Cho A."/>
            <person name="Mun J.H."/>
        </authorList>
    </citation>
    <scope>NUCLEOTIDE SEQUENCE [LARGE SCALE GENOMIC DNA]</scope>
    <source>
        <strain evidence="20">cv. WK10039</strain>
    </source>
</reference>
<dbReference type="Gene3D" id="4.10.60.10">
    <property type="entry name" value="Zinc finger, CCHC-type"/>
    <property type="match status" value="1"/>
</dbReference>
<evidence type="ECO:0000256" key="7">
    <source>
        <dbReference type="ARBA" id="ARBA00022759"/>
    </source>
</evidence>
<sequence length="1116" mass="126907">MCPKGTKRRSRKAKDGAGVSGAGDASVPNPSAVLTVPPMGRTGEAVLTETQVNQTEVQLDGVAGQLDETGRQLEGTGSQRGAAIGQHRNDQDGEAESSEIGHRADPNIRDGVRTGPGDQGTEPSMQEILAAIRLMGSQMVAMTQVLTPVVNSSVGQATQAQVGAGGRVLPVAEVIELDPPSGSVKKVDYLKVLEHISRLGTKHFAGSVDPMEADEWRDRLVRNFKSTRCPEEYQRDIAVHFLEGDAHNWWIALDKRTNGSIERFADFEVEFNHKYFPAEAWDRLEAKLLDLVQGRRAVREYEEEFNRLRRFVGRELEDEAVHVRRFIRGLRPELKTYCSVRTFSNVTELVERMAMLETNLAEEAKHKCGRNHYGECWRAMGACTRCGKMGHFARECPNVGGDRTCHTCGLKGHLKKDCPKQADGQNKNRSGGNRPDQNRGQTSTPRVYELSKDVEQTGPFKAITVYSKTEEDHEKHLRLVLGRLREQQLFAKLSKCSFWQKSIGFLGHVVSKEGVSVDQEKVKCIQEWPRPKNATEVRSFLGCVLTQHGKVIAYASRQLRKHEGNYPTHDLEMAAILTDHKSLKYIFTQPELNLRQRRWMEFVADYDLDIAYYPGKANLVADALSRRRAEVSAEREAEVLEGMVRSLNLNTLVSEDEPLGLEVVDQADLLSRIRQAQCLDENLQKVARNDKTEYQTASNGTILVHGRVSVPSDRGLKEEIMRQAHKSKFSVHPGLNKMYRDMKRYYHWVRMKADVAEWVAKCPTCQLVKAEHQVPSGLLQNLPIPEWKWDHITMDFVTGFPTTRSKKDAVWVIVDRLTKSAHFLPIKKGDGVDEIVKIYIDEIVRLHGVPASIVSDRDPRFTSYFWRAFQKALGTRVNMSTSYHPQTDGQSERTIQTLEDMLRACVLDWGDSWEKHLPLVEFAYNNSFHTSIGMSPYEALYGRPCRTPLCWTQVGERSIIGPEIVEETTEKIKLVKEKMKEAQDRQKSYADRRRKHLEFEVGDLISKVPRSFRILERVGAVAYKLDLPSEMDAYHNVFHVSQLRKCLTDQDIVLPEIPKDLGKNLTLETRPVRIIDRMEKAMRRKTVPMLKIVWEFNGKDIITWETEARMKAEYPE</sequence>
<keyword evidence="7" id="KW-0255">Endonuclease</keyword>
<keyword evidence="1" id="KW-0645">Protease</keyword>
<keyword evidence="15" id="KW-0862">Zinc</keyword>
<evidence type="ECO:0000256" key="15">
    <source>
        <dbReference type="PROSITE-ProRule" id="PRU00047"/>
    </source>
</evidence>
<dbReference type="InterPro" id="IPR041588">
    <property type="entry name" value="Integrase_H2C2"/>
</dbReference>
<keyword evidence="10" id="KW-0229">DNA integration</keyword>
<dbReference type="Gene3D" id="3.30.70.270">
    <property type="match status" value="1"/>
</dbReference>
<evidence type="ECO:0000256" key="13">
    <source>
        <dbReference type="ARBA" id="ARBA00023125"/>
    </source>
</evidence>
<protein>
    <submittedName>
        <fullName evidence="21">Uncharacterized protein LOC130495672</fullName>
    </submittedName>
</protein>
<keyword evidence="13" id="KW-0238">DNA-binding</keyword>
<dbReference type="InterPro" id="IPR043128">
    <property type="entry name" value="Rev_trsase/Diguanyl_cyclase"/>
</dbReference>